<reference evidence="4 5" key="1">
    <citation type="submission" date="2018-02" db="EMBL/GenBank/DDBJ databases">
        <title>The genomes of Aspergillus section Nigri reveals drivers in fungal speciation.</title>
        <authorList>
            <consortium name="DOE Joint Genome Institute"/>
            <person name="Vesth T.C."/>
            <person name="Nybo J."/>
            <person name="Theobald S."/>
            <person name="Brandl J."/>
            <person name="Frisvad J.C."/>
            <person name="Nielsen K.F."/>
            <person name="Lyhne E.K."/>
            <person name="Kogle M.E."/>
            <person name="Kuo A."/>
            <person name="Riley R."/>
            <person name="Clum A."/>
            <person name="Nolan M."/>
            <person name="Lipzen A."/>
            <person name="Salamov A."/>
            <person name="Henrissat B."/>
            <person name="Wiebenga A."/>
            <person name="De vries R.P."/>
            <person name="Grigoriev I.V."/>
            <person name="Mortensen U.H."/>
            <person name="Andersen M.R."/>
            <person name="Baker S.E."/>
        </authorList>
    </citation>
    <scope>NUCLEOTIDE SEQUENCE [LARGE SCALE GENOMIC DNA]</scope>
    <source>
        <strain evidence="4 5">CBS 313.89</strain>
    </source>
</reference>
<dbReference type="OrthoDB" id="2019572at2759"/>
<proteinExistence type="predicted"/>
<feature type="region of interest" description="Disordered" evidence="1">
    <location>
        <begin position="165"/>
        <end position="188"/>
    </location>
</feature>
<feature type="signal peptide" evidence="2">
    <location>
        <begin position="1"/>
        <end position="20"/>
    </location>
</feature>
<protein>
    <recommendedName>
        <fullName evidence="3">WSC domain-containing protein</fullName>
    </recommendedName>
</protein>
<dbReference type="RefSeq" id="XP_040801724.1">
    <property type="nucleotide sequence ID" value="XM_040944649.1"/>
</dbReference>
<feature type="region of interest" description="Disordered" evidence="1">
    <location>
        <begin position="121"/>
        <end position="143"/>
    </location>
</feature>
<accession>A0A8G1RRS9</accession>
<dbReference type="SMART" id="SM00321">
    <property type="entry name" value="WSC"/>
    <property type="match status" value="1"/>
</dbReference>
<evidence type="ECO:0000313" key="5">
    <source>
        <dbReference type="Proteomes" id="UP000249789"/>
    </source>
</evidence>
<name>A0A8G1RRS9_9EURO</name>
<dbReference type="EMBL" id="KZ824641">
    <property type="protein sequence ID" value="RAK77714.1"/>
    <property type="molecule type" value="Genomic_DNA"/>
</dbReference>
<organism evidence="4 5">
    <name type="scientific">Aspergillus fijiensis CBS 313.89</name>
    <dbReference type="NCBI Taxonomy" id="1448319"/>
    <lineage>
        <taxon>Eukaryota</taxon>
        <taxon>Fungi</taxon>
        <taxon>Dikarya</taxon>
        <taxon>Ascomycota</taxon>
        <taxon>Pezizomycotina</taxon>
        <taxon>Eurotiomycetes</taxon>
        <taxon>Eurotiomycetidae</taxon>
        <taxon>Eurotiales</taxon>
        <taxon>Aspergillaceae</taxon>
        <taxon>Aspergillus</taxon>
    </lineage>
</organism>
<gene>
    <name evidence="4" type="ORF">BO72DRAFT_447842</name>
</gene>
<keyword evidence="5" id="KW-1185">Reference proteome</keyword>
<keyword evidence="2" id="KW-0732">Signal</keyword>
<feature type="chain" id="PRO_5034851675" description="WSC domain-containing protein" evidence="2">
    <location>
        <begin position="21"/>
        <end position="210"/>
    </location>
</feature>
<evidence type="ECO:0000313" key="4">
    <source>
        <dbReference type="EMBL" id="RAK77714.1"/>
    </source>
</evidence>
<dbReference type="GeneID" id="63861982"/>
<feature type="compositionally biased region" description="Acidic residues" evidence="1">
    <location>
        <begin position="121"/>
        <end position="135"/>
    </location>
</feature>
<dbReference type="VEuPathDB" id="FungiDB:BO72DRAFT_447842"/>
<evidence type="ECO:0000256" key="2">
    <source>
        <dbReference type="SAM" id="SignalP"/>
    </source>
</evidence>
<dbReference type="PROSITE" id="PS51212">
    <property type="entry name" value="WSC"/>
    <property type="match status" value="1"/>
</dbReference>
<feature type="domain" description="WSC" evidence="3">
    <location>
        <begin position="23"/>
        <end position="114"/>
    </location>
</feature>
<evidence type="ECO:0000256" key="1">
    <source>
        <dbReference type="SAM" id="MobiDB-lite"/>
    </source>
</evidence>
<sequence>MRSTVYSLAALLPLVLPTQADDLWAQVSCFTSTGNMENMGSYEFQSVGHCTTQCEKVNGVFAAVQEELCYCGTAALDIQDMALADDESACNAACPGYAVDTCGGDGVYSLWVSQAYALSLNDDDDDDDDDDDESGSDSYSDWNNTSTAVATTNASASSTTAINAVSTSPSVSGPTSSTTAAASQTATGSAAITTTTSTSGASRRFRILCF</sequence>
<dbReference type="InterPro" id="IPR002889">
    <property type="entry name" value="WSC_carb-bd"/>
</dbReference>
<dbReference type="Proteomes" id="UP000249789">
    <property type="component" value="Unassembled WGS sequence"/>
</dbReference>
<evidence type="ECO:0000259" key="3">
    <source>
        <dbReference type="PROSITE" id="PS51212"/>
    </source>
</evidence>
<dbReference type="AlphaFoldDB" id="A0A8G1RRS9"/>
<dbReference type="Pfam" id="PF01822">
    <property type="entry name" value="WSC"/>
    <property type="match status" value="1"/>
</dbReference>